<name>A0ABD2NQV6_9CUCU</name>
<evidence type="ECO:0000313" key="2">
    <source>
        <dbReference type="Proteomes" id="UP001516400"/>
    </source>
</evidence>
<organism evidence="1 2">
    <name type="scientific">Cryptolaemus montrouzieri</name>
    <dbReference type="NCBI Taxonomy" id="559131"/>
    <lineage>
        <taxon>Eukaryota</taxon>
        <taxon>Metazoa</taxon>
        <taxon>Ecdysozoa</taxon>
        <taxon>Arthropoda</taxon>
        <taxon>Hexapoda</taxon>
        <taxon>Insecta</taxon>
        <taxon>Pterygota</taxon>
        <taxon>Neoptera</taxon>
        <taxon>Endopterygota</taxon>
        <taxon>Coleoptera</taxon>
        <taxon>Polyphaga</taxon>
        <taxon>Cucujiformia</taxon>
        <taxon>Coccinelloidea</taxon>
        <taxon>Coccinellidae</taxon>
        <taxon>Scymninae</taxon>
        <taxon>Scymnini</taxon>
        <taxon>Cryptolaemus</taxon>
    </lineage>
</organism>
<gene>
    <name evidence="1" type="ORF">HHI36_004119</name>
</gene>
<dbReference type="AlphaFoldDB" id="A0ABD2NQV6"/>
<protein>
    <submittedName>
        <fullName evidence="1">Uncharacterized protein</fullName>
    </submittedName>
</protein>
<accession>A0ABD2NQV6</accession>
<dbReference type="EMBL" id="JABFTP020000144">
    <property type="protein sequence ID" value="KAL3280892.1"/>
    <property type="molecule type" value="Genomic_DNA"/>
</dbReference>
<reference evidence="1 2" key="1">
    <citation type="journal article" date="2021" name="BMC Biol.">
        <title>Horizontally acquired antibacterial genes associated with adaptive radiation of ladybird beetles.</title>
        <authorList>
            <person name="Li H.S."/>
            <person name="Tang X.F."/>
            <person name="Huang Y.H."/>
            <person name="Xu Z.Y."/>
            <person name="Chen M.L."/>
            <person name="Du X.Y."/>
            <person name="Qiu B.Y."/>
            <person name="Chen P.T."/>
            <person name="Zhang W."/>
            <person name="Slipinski A."/>
            <person name="Escalona H.E."/>
            <person name="Waterhouse R.M."/>
            <person name="Zwick A."/>
            <person name="Pang H."/>
        </authorList>
    </citation>
    <scope>NUCLEOTIDE SEQUENCE [LARGE SCALE GENOMIC DNA]</scope>
    <source>
        <strain evidence="1">SYSU2018</strain>
    </source>
</reference>
<proteinExistence type="predicted"/>
<keyword evidence="2" id="KW-1185">Reference proteome</keyword>
<dbReference type="Proteomes" id="UP001516400">
    <property type="component" value="Unassembled WGS sequence"/>
</dbReference>
<evidence type="ECO:0000313" key="1">
    <source>
        <dbReference type="EMBL" id="KAL3280892.1"/>
    </source>
</evidence>
<comment type="caution">
    <text evidence="1">The sequence shown here is derived from an EMBL/GenBank/DDBJ whole genome shotgun (WGS) entry which is preliminary data.</text>
</comment>
<sequence>MPLISLKMKQKSNTEADLDKKYLPLWNLLKHSLDNDVESKLAGVNLSLDNNESKISEMADRVTLLESSGGSHSCNSEAFFNELRERQLKEKNIIMFNLPDGKSADKNDISVVKQLFSDASYPNDQLINIKTMRLGRIFKEGIQTIKNHSGFSCKFALGVSK</sequence>